<dbReference type="PANTHER" id="PTHR31736">
    <property type="match status" value="1"/>
</dbReference>
<dbReference type="AlphaFoldDB" id="A0A2D3VD91"/>
<accession>A0A2D3VD91</accession>
<dbReference type="EMBL" id="FJUY01000007">
    <property type="protein sequence ID" value="CZT19639.1"/>
    <property type="molecule type" value="Genomic_DNA"/>
</dbReference>
<dbReference type="STRING" id="112498.A0A2D3VD91"/>
<feature type="signal peptide" evidence="10">
    <location>
        <begin position="1"/>
        <end position="19"/>
    </location>
</feature>
<evidence type="ECO:0000313" key="12">
    <source>
        <dbReference type="Proteomes" id="UP000225277"/>
    </source>
</evidence>
<evidence type="ECO:0000256" key="9">
    <source>
        <dbReference type="RuleBase" id="RU361169"/>
    </source>
</evidence>
<keyword evidence="12" id="KW-1185">Reference proteome</keyword>
<protein>
    <submittedName>
        <fullName evidence="11">Related to exopolygalacturonase</fullName>
    </submittedName>
</protein>
<evidence type="ECO:0000256" key="4">
    <source>
        <dbReference type="ARBA" id="ARBA00022729"/>
    </source>
</evidence>
<keyword evidence="4 10" id="KW-0732">Signal</keyword>
<evidence type="ECO:0000256" key="8">
    <source>
        <dbReference type="ARBA" id="ARBA00023316"/>
    </source>
</evidence>
<sequence length="501" mass="54852">MSRLLTQALALLQVPLGYHNQDTAYGESRAITTRAQNSPVASEVLPPKPSTQWQNDRYDPYICESNGENGCWFPSVVEEGPPYMGVESWPARSKECVIPAGGDPDGDDSPAILDAFYECREDGHIVFQETTYYISKIMNTTGLRDVDVEIRGTLLWDKNIDYWLANSMPIGFQNQTAAWHIGGENLHIYGHGRGELNGNGQVWYDFAKGVSNIHGRPHALLITNTKNSVVEGLRFVQSQMWTMTIARSEKVLLQDIYISSTSTNPDVRSNVNTDGADTVYANNITFLRWDVTNGDDSISMKQNSTNIYIANCTFHAGSGLAMGSIGQYPGQIEVIENVTAVDIKFVRTGRAGWIKSWVGENRGYPPNGGGGGVGWAKNITFRDFDLDHVAMAWLITQCTFYDGPENANAPVLEKSTSPNCSSSRFQISDLNWGDTRGTLNGNRVAALSCSGAAPCTGVNIFNNQLTAADSGNPSEEYLCDAVQDPSGFECTRPCNGDCPRS</sequence>
<evidence type="ECO:0000256" key="6">
    <source>
        <dbReference type="ARBA" id="ARBA00023180"/>
    </source>
</evidence>
<keyword evidence="8" id="KW-0961">Cell wall biogenesis/degradation</keyword>
<dbReference type="OrthoDB" id="187139at2759"/>
<keyword evidence="6" id="KW-0325">Glycoprotein</keyword>
<evidence type="ECO:0000256" key="5">
    <source>
        <dbReference type="ARBA" id="ARBA00022801"/>
    </source>
</evidence>
<dbReference type="RefSeq" id="XP_023626529.1">
    <property type="nucleotide sequence ID" value="XM_023770761.1"/>
</dbReference>
<evidence type="ECO:0000256" key="10">
    <source>
        <dbReference type="SAM" id="SignalP"/>
    </source>
</evidence>
<proteinExistence type="inferred from homology"/>
<dbReference type="Pfam" id="PF00295">
    <property type="entry name" value="Glyco_hydro_28"/>
    <property type="match status" value="1"/>
</dbReference>
<evidence type="ECO:0000256" key="2">
    <source>
        <dbReference type="ARBA" id="ARBA00008834"/>
    </source>
</evidence>
<keyword evidence="7 9" id="KW-0326">Glycosidase</keyword>
<dbReference type="InterPro" id="IPR012334">
    <property type="entry name" value="Pectin_lyas_fold"/>
</dbReference>
<name>A0A2D3VD91_9PEZI</name>
<keyword evidence="5 9" id="KW-0378">Hydrolase</keyword>
<dbReference type="GO" id="GO:0005975">
    <property type="term" value="P:carbohydrate metabolic process"/>
    <property type="evidence" value="ECO:0007669"/>
    <property type="project" value="InterPro"/>
</dbReference>
<dbReference type="GO" id="GO:0005576">
    <property type="term" value="C:extracellular region"/>
    <property type="evidence" value="ECO:0007669"/>
    <property type="project" value="UniProtKB-SubCell"/>
</dbReference>
<dbReference type="GO" id="GO:0004650">
    <property type="term" value="F:polygalacturonase activity"/>
    <property type="evidence" value="ECO:0007669"/>
    <property type="project" value="InterPro"/>
</dbReference>
<dbReference type="Gene3D" id="2.160.20.10">
    <property type="entry name" value="Single-stranded right-handed beta-helix, Pectin lyase-like"/>
    <property type="match status" value="1"/>
</dbReference>
<dbReference type="Proteomes" id="UP000225277">
    <property type="component" value="Unassembled WGS sequence"/>
</dbReference>
<feature type="chain" id="PRO_5013817307" evidence="10">
    <location>
        <begin position="20"/>
        <end position="501"/>
    </location>
</feature>
<comment type="subcellular location">
    <subcellularLocation>
        <location evidence="1">Secreted</location>
    </subcellularLocation>
</comment>
<organism evidence="11 12">
    <name type="scientific">Ramularia collo-cygni</name>
    <dbReference type="NCBI Taxonomy" id="112498"/>
    <lineage>
        <taxon>Eukaryota</taxon>
        <taxon>Fungi</taxon>
        <taxon>Dikarya</taxon>
        <taxon>Ascomycota</taxon>
        <taxon>Pezizomycotina</taxon>
        <taxon>Dothideomycetes</taxon>
        <taxon>Dothideomycetidae</taxon>
        <taxon>Mycosphaerellales</taxon>
        <taxon>Mycosphaerellaceae</taxon>
        <taxon>Ramularia</taxon>
    </lineage>
</organism>
<dbReference type="InterPro" id="IPR000743">
    <property type="entry name" value="Glyco_hydro_28"/>
</dbReference>
<evidence type="ECO:0000313" key="11">
    <source>
        <dbReference type="EMBL" id="CZT19639.1"/>
    </source>
</evidence>
<evidence type="ECO:0000256" key="7">
    <source>
        <dbReference type="ARBA" id="ARBA00023295"/>
    </source>
</evidence>
<comment type="similarity">
    <text evidence="2 9">Belongs to the glycosyl hydrolase 28 family.</text>
</comment>
<dbReference type="SUPFAM" id="SSF51126">
    <property type="entry name" value="Pectin lyase-like"/>
    <property type="match status" value="1"/>
</dbReference>
<dbReference type="PANTHER" id="PTHR31736:SF8">
    <property type="entry name" value="PUTATIVE (AFU_ORTHOLOGUE AFUA_7G06410)-RELATED"/>
    <property type="match status" value="1"/>
</dbReference>
<reference evidence="11 12" key="1">
    <citation type="submission" date="2016-03" db="EMBL/GenBank/DDBJ databases">
        <authorList>
            <person name="Ploux O."/>
        </authorList>
    </citation>
    <scope>NUCLEOTIDE SEQUENCE [LARGE SCALE GENOMIC DNA]</scope>
    <source>
        <strain evidence="11 12">URUG2</strain>
    </source>
</reference>
<evidence type="ECO:0000256" key="1">
    <source>
        <dbReference type="ARBA" id="ARBA00004613"/>
    </source>
</evidence>
<dbReference type="InterPro" id="IPR011050">
    <property type="entry name" value="Pectin_lyase_fold/virulence"/>
</dbReference>
<evidence type="ECO:0000256" key="3">
    <source>
        <dbReference type="ARBA" id="ARBA00022525"/>
    </source>
</evidence>
<dbReference type="GO" id="GO:0071555">
    <property type="term" value="P:cell wall organization"/>
    <property type="evidence" value="ECO:0007669"/>
    <property type="project" value="UniProtKB-KW"/>
</dbReference>
<gene>
    <name evidence="11" type="ORF">RCC_05490</name>
</gene>
<dbReference type="GeneID" id="35600650"/>
<keyword evidence="3" id="KW-0964">Secreted</keyword>